<organism evidence="1 2">
    <name type="scientific">Aromia moschata</name>
    <dbReference type="NCBI Taxonomy" id="1265417"/>
    <lineage>
        <taxon>Eukaryota</taxon>
        <taxon>Metazoa</taxon>
        <taxon>Ecdysozoa</taxon>
        <taxon>Arthropoda</taxon>
        <taxon>Hexapoda</taxon>
        <taxon>Insecta</taxon>
        <taxon>Pterygota</taxon>
        <taxon>Neoptera</taxon>
        <taxon>Endopterygota</taxon>
        <taxon>Coleoptera</taxon>
        <taxon>Polyphaga</taxon>
        <taxon>Cucujiformia</taxon>
        <taxon>Chrysomeloidea</taxon>
        <taxon>Cerambycidae</taxon>
        <taxon>Cerambycinae</taxon>
        <taxon>Callichromatini</taxon>
        <taxon>Aromia</taxon>
    </lineage>
</organism>
<protein>
    <recommendedName>
        <fullName evidence="3">Reverse transcriptase domain-containing protein</fullName>
    </recommendedName>
</protein>
<proteinExistence type="predicted"/>
<dbReference type="Proteomes" id="UP001162162">
    <property type="component" value="Unassembled WGS sequence"/>
</dbReference>
<evidence type="ECO:0000313" key="1">
    <source>
        <dbReference type="EMBL" id="KAJ8960161.1"/>
    </source>
</evidence>
<accession>A0AAV8ZA06</accession>
<evidence type="ECO:0000313" key="2">
    <source>
        <dbReference type="Proteomes" id="UP001162162"/>
    </source>
</evidence>
<keyword evidence="2" id="KW-1185">Reference proteome</keyword>
<dbReference type="AlphaFoldDB" id="A0AAV8ZA06"/>
<evidence type="ECO:0008006" key="3">
    <source>
        <dbReference type="Google" id="ProtNLM"/>
    </source>
</evidence>
<name>A0AAV8ZA06_9CUCU</name>
<reference evidence="1" key="1">
    <citation type="journal article" date="2023" name="Insect Mol. Biol.">
        <title>Genome sequencing provides insights into the evolution of gene families encoding plant cell wall-degrading enzymes in longhorned beetles.</title>
        <authorList>
            <person name="Shin N.R."/>
            <person name="Okamura Y."/>
            <person name="Kirsch R."/>
            <person name="Pauchet Y."/>
        </authorList>
    </citation>
    <scope>NUCLEOTIDE SEQUENCE</scope>
    <source>
        <strain evidence="1">AMC_N1</strain>
    </source>
</reference>
<dbReference type="EMBL" id="JAPWTK010000009">
    <property type="protein sequence ID" value="KAJ8960161.1"/>
    <property type="molecule type" value="Genomic_DNA"/>
</dbReference>
<dbReference type="PANTHER" id="PTHR21301">
    <property type="entry name" value="REVERSE TRANSCRIPTASE"/>
    <property type="match status" value="1"/>
</dbReference>
<comment type="caution">
    <text evidence="1">The sequence shown here is derived from an EMBL/GenBank/DDBJ whole genome shotgun (WGS) entry which is preliminary data.</text>
</comment>
<sequence length="456" mass="53465">MSHLRLIMVNTFNNMKERQWVTPCHLSIKTAFMSRFETEAKDKFEYFPRVWFRYVDDIFAVFDTKAISLDNFVAKLNNSFPTLKFIYEMEHNEQLSFLDVIVMRNSENKKETATSRYIPNDSHHPFHKMASFNFLIYRLLNFPQSKNRFEHEKKLIKNIAKNYGYSVHLIDTLIRKHTFKRTLYNSTTFRIDTDNSQFVSLPYEPKFTRGLDKMTKYDISPIDMYETESVKKGPVKSVTLRSGFYTFVDKEIAASSRKRITFNPVPFSSSFIHISDDENVYNKNWSPRALSKLRPAKLNGNLLIVYTYQIANAFISKTSFRSKIWRGVSAYYNFIRKDIIKRVRAGNSRISTLRRTCPLVECLLEADAAPLLSHSWESRNLFTFKEHNLVNIQYSVHRLSDCSISPHPPRSLYRGKDLNLGRTDPTTPTTRPHYDILAVLLAILPSHAIDRWPIKK</sequence>
<dbReference type="PANTHER" id="PTHR21301:SF10">
    <property type="entry name" value="REVERSE TRANSCRIPTASE DOMAIN-CONTAINING PROTEIN"/>
    <property type="match status" value="1"/>
</dbReference>
<gene>
    <name evidence="1" type="ORF">NQ318_003882</name>
</gene>